<protein>
    <submittedName>
        <fullName evidence="1">Uncharacterized protein</fullName>
    </submittedName>
</protein>
<dbReference type="Proteomes" id="UP001486626">
    <property type="component" value="Unassembled WGS sequence"/>
</dbReference>
<dbReference type="RefSeq" id="WP_342072433.1">
    <property type="nucleotide sequence ID" value="NZ_JAQJCQ010000001.1"/>
</dbReference>
<evidence type="ECO:0000313" key="1">
    <source>
        <dbReference type="EMBL" id="MEL4890383.1"/>
    </source>
</evidence>
<organism evidence="1 2">
    <name type="scientific">Xanthomonas protegens</name>
    <dbReference type="NCBI Taxonomy" id="3380705"/>
    <lineage>
        <taxon>Bacteria</taxon>
        <taxon>Pseudomonadati</taxon>
        <taxon>Pseudomonadota</taxon>
        <taxon>Gammaproteobacteria</taxon>
        <taxon>Lysobacterales</taxon>
        <taxon>Lysobacteraceae</taxon>
        <taxon>Xanthomonas</taxon>
    </lineage>
</organism>
<evidence type="ECO:0000313" key="2">
    <source>
        <dbReference type="Proteomes" id="UP001486626"/>
    </source>
</evidence>
<name>A0ABU9L6T8_9XANT</name>
<reference evidence="1 2" key="1">
    <citation type="journal article" date="2024" name="FEMS Microbiol. Lett.">
        <title>Xanthomonas protegens sp. nov., a novel rice seed-associated bacterium, provides in vivo protection against X. oryzae pv. oryzae, the bacterial leaf blight pathogen.</title>
        <authorList>
            <person name="Rana R."/>
            <person name="Sharma A."/>
            <person name="Madhavan V.N."/>
            <person name="Korpole S."/>
            <person name="Sonti R.V."/>
            <person name="Patel H.K."/>
            <person name="Patil P.B."/>
        </authorList>
    </citation>
    <scope>NUCLEOTIDE SEQUENCE [LARGE SCALE GENOMIC DNA]</scope>
    <source>
        <strain evidence="1 2">PPL118</strain>
    </source>
</reference>
<dbReference type="EMBL" id="JAQJCQ010000001">
    <property type="protein sequence ID" value="MEL4890383.1"/>
    <property type="molecule type" value="Genomic_DNA"/>
</dbReference>
<accession>A0ABU9L6T8</accession>
<keyword evidence="2" id="KW-1185">Reference proteome</keyword>
<comment type="caution">
    <text evidence="1">The sequence shown here is derived from an EMBL/GenBank/DDBJ whole genome shotgun (WGS) entry which is preliminary data.</text>
</comment>
<proteinExistence type="predicted"/>
<gene>
    <name evidence="1" type="ORF">PIQ37_03050</name>
</gene>
<sequence>MINCRGFSAWRKAGAAAGGTGADGCGIGSVGCGKRDTIQAGDDAVRLRARLAACERGSAHSGGMAAATQRGSAHAAAMHTATADIERLASRPPTSGKTMASLDARQVRKCLTCNHHELSLHLVDFAY</sequence>